<keyword evidence="1" id="KW-0812">Transmembrane</keyword>
<dbReference type="Proteomes" id="UP000002895">
    <property type="component" value="Chromosome"/>
</dbReference>
<evidence type="ECO:0000313" key="2">
    <source>
        <dbReference type="EMBL" id="AFM69374.1"/>
    </source>
</evidence>
<gene>
    <name evidence="2" type="ordered locus">EHR_01950</name>
</gene>
<dbReference type="KEGG" id="ehr:EHR_01950"/>
<accession>I6T854</accession>
<dbReference type="AlphaFoldDB" id="I6T854"/>
<feature type="transmembrane region" description="Helical" evidence="1">
    <location>
        <begin position="28"/>
        <end position="45"/>
    </location>
</feature>
<dbReference type="HOGENOM" id="CLU_2989678_0_0_9"/>
<reference evidence="2 3" key="1">
    <citation type="journal article" date="2012" name="J. Bacteriol.">
        <title>Genome sequence of Enterococcus hirae (Streptococcus faecalis) ATCC 9790, a model organism for the study of ion transport, bioenergetics, and copper homeostasis.</title>
        <authorList>
            <person name="Gaechter T."/>
            <person name="Wunderlin C."/>
            <person name="Schmidheini T."/>
            <person name="Solioz M."/>
        </authorList>
    </citation>
    <scope>NUCLEOTIDE SEQUENCE [LARGE SCALE GENOMIC DNA]</scope>
    <source>
        <strain evidence="3">ATCC 9790 / DSM 20160 / JCM 8729 / LMG 6399 / NBRC 3181 / NCIMB 6459 / NCDO 1258 / NCTC 12367 / WDCM 00089 / R</strain>
    </source>
</reference>
<evidence type="ECO:0000313" key="3">
    <source>
        <dbReference type="Proteomes" id="UP000002895"/>
    </source>
</evidence>
<organism evidence="2 3">
    <name type="scientific">Enterococcus hirae (strain ATCC 9790 / DSM 20160 / JCM 8729 / LMG 6399 / NBRC 3181 / NCIMB 6459 / NCDO 1258 / NCTC 12367 / WDCM 00089 / R)</name>
    <dbReference type="NCBI Taxonomy" id="768486"/>
    <lineage>
        <taxon>Bacteria</taxon>
        <taxon>Bacillati</taxon>
        <taxon>Bacillota</taxon>
        <taxon>Bacilli</taxon>
        <taxon>Lactobacillales</taxon>
        <taxon>Enterococcaceae</taxon>
        <taxon>Enterococcus</taxon>
    </lineage>
</organism>
<proteinExistence type="predicted"/>
<dbReference type="EMBL" id="CP003504">
    <property type="protein sequence ID" value="AFM69374.1"/>
    <property type="molecule type" value="Genomic_DNA"/>
</dbReference>
<keyword evidence="3" id="KW-1185">Reference proteome</keyword>
<keyword evidence="1" id="KW-0472">Membrane</keyword>
<protein>
    <submittedName>
        <fullName evidence="2">Uncharacterized protein</fullName>
    </submittedName>
</protein>
<name>I6T854_ENTHA</name>
<keyword evidence="1" id="KW-1133">Transmembrane helix</keyword>
<evidence type="ECO:0000256" key="1">
    <source>
        <dbReference type="SAM" id="Phobius"/>
    </source>
</evidence>
<sequence>MFKKLVEEPDLDASSQLLNSKTDPESTSPYPLFLMMFLPLLFKFLTKKSNDLKIKNL</sequence>